<dbReference type="NCBIfam" id="TIGR00357">
    <property type="entry name" value="peptide-methionine (R)-S-oxide reductase MsrB"/>
    <property type="match status" value="1"/>
</dbReference>
<dbReference type="Proteomes" id="UP000663852">
    <property type="component" value="Unassembled WGS sequence"/>
</dbReference>
<comment type="caution">
    <text evidence="8">The sequence shown here is derived from an EMBL/GenBank/DDBJ whole genome shotgun (WGS) entry which is preliminary data.</text>
</comment>
<dbReference type="GO" id="GO:0030091">
    <property type="term" value="P:protein repair"/>
    <property type="evidence" value="ECO:0007669"/>
    <property type="project" value="InterPro"/>
</dbReference>
<evidence type="ECO:0000256" key="2">
    <source>
        <dbReference type="ARBA" id="ARBA00022723"/>
    </source>
</evidence>
<comment type="function">
    <text evidence="5">Methionine-sulfoxide reductase that specifically reduces methionine (R)-sulfoxide back to methionine. While in many cases methionine oxidation is the result of random oxidation following oxidative stress, methionine oxidation is also a post-translational modification that takes place on specific residues.</text>
</comment>
<dbReference type="PANTHER" id="PTHR46081">
    <property type="entry name" value="PEPTIDE METHIONINE SULFOXIDE REDUCTASE 2"/>
    <property type="match status" value="1"/>
</dbReference>
<dbReference type="Proteomes" id="UP000663828">
    <property type="component" value="Unassembled WGS sequence"/>
</dbReference>
<dbReference type="AlphaFoldDB" id="A0A813P1C8"/>
<evidence type="ECO:0000256" key="4">
    <source>
        <dbReference type="ARBA" id="ARBA00023002"/>
    </source>
</evidence>
<accession>A0A813P1C8</accession>
<dbReference type="InterPro" id="IPR028427">
    <property type="entry name" value="Met_Sox_Rdtase_MsrB"/>
</dbReference>
<evidence type="ECO:0000256" key="3">
    <source>
        <dbReference type="ARBA" id="ARBA00022833"/>
    </source>
</evidence>
<gene>
    <name evidence="7" type="ORF">EDS130_LOCUS1797</name>
    <name evidence="8" type="ORF">XAT740_LOCUS50</name>
</gene>
<reference evidence="8" key="1">
    <citation type="submission" date="2021-02" db="EMBL/GenBank/DDBJ databases">
        <authorList>
            <person name="Nowell W R."/>
        </authorList>
    </citation>
    <scope>NUCLEOTIDE SEQUENCE</scope>
</reference>
<dbReference type="InterPro" id="IPR002579">
    <property type="entry name" value="Met_Sox_Rdtase_MsrB_dom"/>
</dbReference>
<comment type="cofactor">
    <cofactor evidence="5">
        <name>Zn(2+)</name>
        <dbReference type="ChEBI" id="CHEBI:29105"/>
    </cofactor>
    <text evidence="5">Binds 1 zinc ion per subunit.</text>
</comment>
<dbReference type="GO" id="GO:0006979">
    <property type="term" value="P:response to oxidative stress"/>
    <property type="evidence" value="ECO:0007669"/>
    <property type="project" value="InterPro"/>
</dbReference>
<dbReference type="GO" id="GO:0046872">
    <property type="term" value="F:metal ion binding"/>
    <property type="evidence" value="ECO:0007669"/>
    <property type="project" value="UniProtKB-KW"/>
</dbReference>
<sequence length="165" mass="18633">MLRRSLTILSQRLSFQLTKHNVNYSSSSGNGKQRHILSDAEWKKNLTSEQYRILRLKDTEYPGTGKYNKHFETGVYQCAGCGQELYDSSSKFDSRCGWPAFSSSIGSSVRRQTDADGYRAEILCANCDGHLGHVFEGEGLRDGNGKVVQERHCVNSASLQFRKRE</sequence>
<evidence type="ECO:0000313" key="8">
    <source>
        <dbReference type="EMBL" id="CAF0743936.1"/>
    </source>
</evidence>
<dbReference type="Pfam" id="PF01641">
    <property type="entry name" value="SelR"/>
    <property type="match status" value="1"/>
</dbReference>
<dbReference type="OrthoDB" id="44061at2759"/>
<dbReference type="SUPFAM" id="SSF51316">
    <property type="entry name" value="Mss4-like"/>
    <property type="match status" value="1"/>
</dbReference>
<evidence type="ECO:0000313" key="7">
    <source>
        <dbReference type="EMBL" id="CAF0742094.1"/>
    </source>
</evidence>
<evidence type="ECO:0000256" key="5">
    <source>
        <dbReference type="RuleBase" id="RU365044"/>
    </source>
</evidence>
<keyword evidence="3 5" id="KW-0862">Zinc</keyword>
<evidence type="ECO:0000259" key="6">
    <source>
        <dbReference type="PROSITE" id="PS51790"/>
    </source>
</evidence>
<organism evidence="8 9">
    <name type="scientific">Adineta ricciae</name>
    <name type="common">Rotifer</name>
    <dbReference type="NCBI Taxonomy" id="249248"/>
    <lineage>
        <taxon>Eukaryota</taxon>
        <taxon>Metazoa</taxon>
        <taxon>Spiralia</taxon>
        <taxon>Gnathifera</taxon>
        <taxon>Rotifera</taxon>
        <taxon>Eurotatoria</taxon>
        <taxon>Bdelloidea</taxon>
        <taxon>Adinetida</taxon>
        <taxon>Adinetidae</taxon>
        <taxon>Adineta</taxon>
    </lineage>
</organism>
<dbReference type="EC" id="1.8.4.12" evidence="5"/>
<feature type="domain" description="MsrB" evidence="6">
    <location>
        <begin position="39"/>
        <end position="164"/>
    </location>
</feature>
<keyword evidence="9" id="KW-1185">Reference proteome</keyword>
<keyword evidence="4 5" id="KW-0560">Oxidoreductase</keyword>
<name>A0A813P1C8_ADIRI</name>
<protein>
    <recommendedName>
        <fullName evidence="5">Peptide-methionine (R)-S-oxide reductase</fullName>
        <ecNumber evidence="5">1.8.4.12</ecNumber>
    </recommendedName>
</protein>
<dbReference type="PANTHER" id="PTHR46081:SF8">
    <property type="entry name" value="PEPTIDE METHIONINE SULFOXIDE REDUCTASE 2"/>
    <property type="match status" value="1"/>
</dbReference>
<comment type="similarity">
    <text evidence="1 5">Belongs to the MsrB Met sulfoxide reductase family.</text>
</comment>
<dbReference type="PROSITE" id="PS51790">
    <property type="entry name" value="MSRB"/>
    <property type="match status" value="1"/>
</dbReference>
<keyword evidence="2 5" id="KW-0479">Metal-binding</keyword>
<dbReference type="EMBL" id="CAJNOR010000002">
    <property type="protein sequence ID" value="CAF0743936.1"/>
    <property type="molecule type" value="Genomic_DNA"/>
</dbReference>
<dbReference type="InterPro" id="IPR011057">
    <property type="entry name" value="Mss4-like_sf"/>
</dbReference>
<dbReference type="Gene3D" id="2.170.150.20">
    <property type="entry name" value="Peptide methionine sulfoxide reductase"/>
    <property type="match status" value="1"/>
</dbReference>
<evidence type="ECO:0000313" key="9">
    <source>
        <dbReference type="Proteomes" id="UP000663828"/>
    </source>
</evidence>
<comment type="catalytic activity">
    <reaction evidence="5">
        <text>L-methionyl-[protein] + [thioredoxin]-disulfide + H2O = L-methionyl-(R)-S-oxide-[protein] + [thioredoxin]-dithiol</text>
        <dbReference type="Rhea" id="RHEA:24164"/>
        <dbReference type="Rhea" id="RHEA-COMP:10698"/>
        <dbReference type="Rhea" id="RHEA-COMP:10700"/>
        <dbReference type="Rhea" id="RHEA-COMP:12313"/>
        <dbReference type="Rhea" id="RHEA-COMP:12314"/>
        <dbReference type="ChEBI" id="CHEBI:15377"/>
        <dbReference type="ChEBI" id="CHEBI:16044"/>
        <dbReference type="ChEBI" id="CHEBI:29950"/>
        <dbReference type="ChEBI" id="CHEBI:45764"/>
        <dbReference type="ChEBI" id="CHEBI:50058"/>
        <dbReference type="EC" id="1.8.4.12"/>
    </reaction>
</comment>
<dbReference type="EMBL" id="CAJNOJ010000004">
    <property type="protein sequence ID" value="CAF0742094.1"/>
    <property type="molecule type" value="Genomic_DNA"/>
</dbReference>
<proteinExistence type="inferred from homology"/>
<evidence type="ECO:0000256" key="1">
    <source>
        <dbReference type="ARBA" id="ARBA00007174"/>
    </source>
</evidence>
<dbReference type="GO" id="GO:0033743">
    <property type="term" value="F:peptide-methionine (R)-S-oxide reductase activity"/>
    <property type="evidence" value="ECO:0007669"/>
    <property type="project" value="UniProtKB-EC"/>
</dbReference>